<feature type="transmembrane region" description="Helical" evidence="1">
    <location>
        <begin position="223"/>
        <end position="244"/>
    </location>
</feature>
<evidence type="ECO:0000256" key="1">
    <source>
        <dbReference type="SAM" id="Phobius"/>
    </source>
</evidence>
<dbReference type="EMBL" id="AP026798">
    <property type="protein sequence ID" value="BDR52779.1"/>
    <property type="molecule type" value="Genomic_DNA"/>
</dbReference>
<evidence type="ECO:0000313" key="3">
    <source>
        <dbReference type="Proteomes" id="UP001321766"/>
    </source>
</evidence>
<keyword evidence="3" id="KW-1185">Reference proteome</keyword>
<feature type="transmembrane region" description="Helical" evidence="1">
    <location>
        <begin position="349"/>
        <end position="373"/>
    </location>
</feature>
<keyword evidence="1" id="KW-0812">Transmembrane</keyword>
<accession>A0ABM8B7Y1</accession>
<evidence type="ECO:0000313" key="2">
    <source>
        <dbReference type="EMBL" id="BDR52779.1"/>
    </source>
</evidence>
<feature type="transmembrane region" description="Helical" evidence="1">
    <location>
        <begin position="393"/>
        <end position="411"/>
    </location>
</feature>
<proteinExistence type="predicted"/>
<keyword evidence="1" id="KW-1133">Transmembrane helix</keyword>
<sequence>MTWKVFTAEVKAILRPWPTIITAVLALGTMFLLSPVMASTMEPSTAQMIEQYGPKATPALISGSERHNASLEQDFQSDLAKLQPQAGKEGVKDYRTARAFTDKIQQQVWQDASVADSPDGKLADQITGLKSYQDLLSGHRIVDNYQGCNRQSLTIRAADRLGLLPRADRQMHYQYLSDLDAGKKSNPPQLPAQAQQRVEELAGQCQAGMGLTRPDDVFDLTQAYLRMAFFVVLLATLGLCAPLLTRNRMCRMRQTQWVTRTGRRVQGIEMASACCVSLLVTLAVYGFSMILWLPKFSAYLDTPVFDGSYLPWFDWTLGTYILVFLLTSIALNMGCALLMVWVSAHCGSYISLLLILVPFVVVAFILEAEWLMVSPFIIGNVVNNLLPVKGIEGYIDLAVLVLGALLCWASAHRIKHQQLATA</sequence>
<gene>
    <name evidence="2" type="ORF">KIM372_06860</name>
</gene>
<evidence type="ECO:0008006" key="4">
    <source>
        <dbReference type="Google" id="ProtNLM"/>
    </source>
</evidence>
<feature type="transmembrane region" description="Helical" evidence="1">
    <location>
        <begin position="317"/>
        <end position="342"/>
    </location>
</feature>
<protein>
    <recommendedName>
        <fullName evidence="4">ABC transporter permease</fullName>
    </recommendedName>
</protein>
<organism evidence="2 3">
    <name type="scientific">Bombiscardovia nodaiensis</name>
    <dbReference type="NCBI Taxonomy" id="2932181"/>
    <lineage>
        <taxon>Bacteria</taxon>
        <taxon>Bacillati</taxon>
        <taxon>Actinomycetota</taxon>
        <taxon>Actinomycetes</taxon>
        <taxon>Bifidobacteriales</taxon>
        <taxon>Bifidobacteriaceae</taxon>
        <taxon>Bombiscardovia</taxon>
    </lineage>
</organism>
<reference evidence="2 3" key="1">
    <citation type="journal article" date="2023" name="Microbiol. Spectr.">
        <title>Symbiosis of Carpenter Bees with Uncharacterized Lactic Acid Bacteria Showing NAD Auxotrophy.</title>
        <authorList>
            <person name="Kawasaki S."/>
            <person name="Ozawa K."/>
            <person name="Mori T."/>
            <person name="Yamamoto A."/>
            <person name="Ito M."/>
            <person name="Ohkuma M."/>
            <person name="Sakamoto M."/>
            <person name="Matsutani M."/>
        </authorList>
    </citation>
    <scope>NUCLEOTIDE SEQUENCE [LARGE SCALE GENOMIC DNA]</scope>
    <source>
        <strain evidence="2 3">Kim37-2</strain>
    </source>
</reference>
<feature type="transmembrane region" description="Helical" evidence="1">
    <location>
        <begin position="270"/>
        <end position="293"/>
    </location>
</feature>
<keyword evidence="1" id="KW-0472">Membrane</keyword>
<dbReference type="Proteomes" id="UP001321766">
    <property type="component" value="Chromosome"/>
</dbReference>
<name>A0ABM8B7Y1_9BIFI</name>